<gene>
    <name evidence="1" type="ORF">ACFSUN_12235</name>
</gene>
<comment type="caution">
    <text evidence="1">The sequence shown here is derived from an EMBL/GenBank/DDBJ whole genome shotgun (WGS) entry which is preliminary data.</text>
</comment>
<sequence length="148" mass="17355">MKKHVISLLIVTAVFFYYDTSTFAMLKPSDPTEDSYELKIQDILMLLLGEDIERAVNHYYEEYLTESPSVYPYQVDIAEVERVEGFRSFHFRLTLELTPVVGPHIPVGKDRLTFEISPIIPDDVKLTNFEHIETYELPPHWQHLILQK</sequence>
<evidence type="ECO:0000313" key="2">
    <source>
        <dbReference type="Proteomes" id="UP001597451"/>
    </source>
</evidence>
<evidence type="ECO:0000313" key="1">
    <source>
        <dbReference type="EMBL" id="MFD2629550.1"/>
    </source>
</evidence>
<dbReference type="EMBL" id="JBHUMX010000036">
    <property type="protein sequence ID" value="MFD2629550.1"/>
    <property type="molecule type" value="Genomic_DNA"/>
</dbReference>
<organism evidence="1 2">
    <name type="scientific">Oceanobacillus kapialis</name>
    <dbReference type="NCBI Taxonomy" id="481353"/>
    <lineage>
        <taxon>Bacteria</taxon>
        <taxon>Bacillati</taxon>
        <taxon>Bacillota</taxon>
        <taxon>Bacilli</taxon>
        <taxon>Bacillales</taxon>
        <taxon>Bacillaceae</taxon>
        <taxon>Oceanobacillus</taxon>
    </lineage>
</organism>
<accession>A0ABW5Q291</accession>
<proteinExistence type="predicted"/>
<dbReference type="Pfam" id="PF13027">
    <property type="entry name" value="DUF3888"/>
    <property type="match status" value="1"/>
</dbReference>
<dbReference type="RefSeq" id="WP_379562341.1">
    <property type="nucleotide sequence ID" value="NZ_JBHUMX010000036.1"/>
</dbReference>
<name>A0ABW5Q291_9BACI</name>
<dbReference type="Proteomes" id="UP001597451">
    <property type="component" value="Unassembled WGS sequence"/>
</dbReference>
<reference evidence="2" key="1">
    <citation type="journal article" date="2019" name="Int. J. Syst. Evol. Microbiol.">
        <title>The Global Catalogue of Microorganisms (GCM) 10K type strain sequencing project: providing services to taxonomists for standard genome sequencing and annotation.</title>
        <authorList>
            <consortium name="The Broad Institute Genomics Platform"/>
            <consortium name="The Broad Institute Genome Sequencing Center for Infectious Disease"/>
            <person name="Wu L."/>
            <person name="Ma J."/>
        </authorList>
    </citation>
    <scope>NUCLEOTIDE SEQUENCE [LARGE SCALE GENOMIC DNA]</scope>
    <source>
        <strain evidence="2">TISTR 1858</strain>
    </source>
</reference>
<dbReference type="InterPro" id="IPR024984">
    <property type="entry name" value="DUF3888"/>
</dbReference>
<protein>
    <submittedName>
        <fullName evidence="1">DUF3888 domain-containing protein</fullName>
    </submittedName>
</protein>
<keyword evidence="2" id="KW-1185">Reference proteome</keyword>